<evidence type="ECO:0008006" key="3">
    <source>
        <dbReference type="Google" id="ProtNLM"/>
    </source>
</evidence>
<feature type="region of interest" description="Disordered" evidence="1">
    <location>
        <begin position="128"/>
        <end position="148"/>
    </location>
</feature>
<evidence type="ECO:0000256" key="1">
    <source>
        <dbReference type="SAM" id="MobiDB-lite"/>
    </source>
</evidence>
<proteinExistence type="predicted"/>
<name>A0A6M3INQ5_9ZZZZ</name>
<gene>
    <name evidence="2" type="ORF">MM415B01340_0001</name>
</gene>
<accession>A0A6M3INQ5</accession>
<reference evidence="2" key="1">
    <citation type="submission" date="2020-03" db="EMBL/GenBank/DDBJ databases">
        <title>The deep terrestrial virosphere.</title>
        <authorList>
            <person name="Holmfeldt K."/>
            <person name="Nilsson E."/>
            <person name="Simone D."/>
            <person name="Lopez-Fernandez M."/>
            <person name="Wu X."/>
            <person name="de Brujin I."/>
            <person name="Lundin D."/>
            <person name="Andersson A."/>
            <person name="Bertilsson S."/>
            <person name="Dopson M."/>
        </authorList>
    </citation>
    <scope>NUCLEOTIDE SEQUENCE</scope>
    <source>
        <strain evidence="2">MM415B01340</strain>
    </source>
</reference>
<protein>
    <recommendedName>
        <fullName evidence="3">Terminase</fullName>
    </recommendedName>
</protein>
<evidence type="ECO:0000313" key="2">
    <source>
        <dbReference type="EMBL" id="QJA59136.1"/>
    </source>
</evidence>
<sequence>MPKQVDKLKKERYKQARLKGNSIVGSLEVAGYAPSSARMSSHLEVSKQGEAELMVQVKSSDITVDWVVNQLTKELVAKDAKASDRIRVSELLGKYLNMFKDANPVNIGIFNGLSTKDLDDLPKTVNITPDIDSKPLTQPPDNVGVSIV</sequence>
<dbReference type="AlphaFoldDB" id="A0A6M3INQ5"/>
<dbReference type="EMBL" id="MT141356">
    <property type="protein sequence ID" value="QJA59136.1"/>
    <property type="molecule type" value="Genomic_DNA"/>
</dbReference>
<organism evidence="2">
    <name type="scientific">viral metagenome</name>
    <dbReference type="NCBI Taxonomy" id="1070528"/>
    <lineage>
        <taxon>unclassified sequences</taxon>
        <taxon>metagenomes</taxon>
        <taxon>organismal metagenomes</taxon>
    </lineage>
</organism>